<dbReference type="Proteomes" id="UP000053237">
    <property type="component" value="Unassembled WGS sequence"/>
</dbReference>
<dbReference type="InParanoid" id="A0A024FWA2"/>
<feature type="region of interest" description="Disordered" evidence="1">
    <location>
        <begin position="1"/>
        <end position="26"/>
    </location>
</feature>
<protein>
    <submittedName>
        <fullName evidence="2">Uncharacterized protein</fullName>
    </submittedName>
</protein>
<comment type="caution">
    <text evidence="2">The sequence shown here is derived from an EMBL/GenBank/DDBJ whole genome shotgun (WGS) entry which is preliminary data.</text>
</comment>
<name>A0A024FWA2_9STRA</name>
<accession>A0A024FWA2</accession>
<reference evidence="2 3" key="1">
    <citation type="submission" date="2012-05" db="EMBL/GenBank/DDBJ databases">
        <title>Recombination and specialization in a pathogen metapopulation.</title>
        <authorList>
            <person name="Gardiner A."/>
            <person name="Kemen E."/>
            <person name="Schultz-Larsen T."/>
            <person name="MacLean D."/>
            <person name="Van Oosterhout C."/>
            <person name="Jones J.D.G."/>
        </authorList>
    </citation>
    <scope>NUCLEOTIDE SEQUENCE [LARGE SCALE GENOMIC DNA]</scope>
    <source>
        <strain evidence="2 3">Ac Nc2</strain>
    </source>
</reference>
<gene>
    <name evidence="2" type="ORF">BN9_120560</name>
</gene>
<evidence type="ECO:0000313" key="3">
    <source>
        <dbReference type="Proteomes" id="UP000053237"/>
    </source>
</evidence>
<dbReference type="AlphaFoldDB" id="A0A024FWA2"/>
<dbReference type="EMBL" id="CAIX01000465">
    <property type="protein sequence ID" value="CCI10929.1"/>
    <property type="molecule type" value="Genomic_DNA"/>
</dbReference>
<proteinExistence type="predicted"/>
<evidence type="ECO:0000313" key="2">
    <source>
        <dbReference type="EMBL" id="CCI10929.1"/>
    </source>
</evidence>
<evidence type="ECO:0000256" key="1">
    <source>
        <dbReference type="SAM" id="MobiDB-lite"/>
    </source>
</evidence>
<organism evidence="2 3">
    <name type="scientific">Albugo candida</name>
    <dbReference type="NCBI Taxonomy" id="65357"/>
    <lineage>
        <taxon>Eukaryota</taxon>
        <taxon>Sar</taxon>
        <taxon>Stramenopiles</taxon>
        <taxon>Oomycota</taxon>
        <taxon>Peronosporomycetes</taxon>
        <taxon>Albuginales</taxon>
        <taxon>Albuginaceae</taxon>
        <taxon>Albugo</taxon>
    </lineage>
</organism>
<sequence length="124" mass="13549">MTKSVPNVESAEERREACGGTHSSTGSDFRLLCAQRAHFESHGNAEGTLFKTLRGGGAAGPLYSFITHVNAMIKYDLYVGAVSAHRLPQLRKNLLQKLKRNYKLKSLSSRADLFLPALSVLGCL</sequence>
<keyword evidence="3" id="KW-1185">Reference proteome</keyword>